<evidence type="ECO:0000256" key="7">
    <source>
        <dbReference type="ARBA" id="ARBA00019789"/>
    </source>
</evidence>
<dbReference type="Pfam" id="PF07926">
    <property type="entry name" value="TPR_MLP1_2"/>
    <property type="match status" value="1"/>
</dbReference>
<keyword evidence="16" id="KW-0811">Translocation</keyword>
<evidence type="ECO:0000256" key="21">
    <source>
        <dbReference type="ARBA" id="ARBA00023242"/>
    </source>
</evidence>
<feature type="compositionally biased region" description="Polar residues" evidence="26">
    <location>
        <begin position="1640"/>
        <end position="1651"/>
    </location>
</feature>
<accession>A0A671P4Q1</accession>
<feature type="domain" description="Nucleoprotein TPR/MLP1-2" evidence="27">
    <location>
        <begin position="978"/>
        <end position="1105"/>
    </location>
</feature>
<dbReference type="Ensembl" id="ENSSANT00000056978.1">
    <property type="protein sequence ID" value="ENSSANP00000053583.1"/>
    <property type="gene ID" value="ENSSANG00000026558.1"/>
</dbReference>
<feature type="region of interest" description="Disordered" evidence="26">
    <location>
        <begin position="1937"/>
        <end position="1957"/>
    </location>
</feature>
<feature type="compositionally biased region" description="Polar residues" evidence="26">
    <location>
        <begin position="1728"/>
        <end position="1744"/>
    </location>
</feature>
<evidence type="ECO:0000259" key="29">
    <source>
        <dbReference type="Pfam" id="PF25785"/>
    </source>
</evidence>
<evidence type="ECO:0000256" key="11">
    <source>
        <dbReference type="ARBA" id="ARBA00022618"/>
    </source>
</evidence>
<evidence type="ECO:0000256" key="9">
    <source>
        <dbReference type="ARBA" id="ARBA00022454"/>
    </source>
</evidence>
<dbReference type="Pfam" id="PF25481">
    <property type="entry name" value="Nucleoprot-TPR"/>
    <property type="match status" value="1"/>
</dbReference>
<keyword evidence="17 25" id="KW-0175">Coiled coil</keyword>
<evidence type="ECO:0000256" key="15">
    <source>
        <dbReference type="ARBA" id="ARBA00022927"/>
    </source>
</evidence>
<feature type="domain" description="Nucleoprotein TPR/MPL1" evidence="28">
    <location>
        <begin position="146"/>
        <end position="226"/>
    </location>
</feature>
<comment type="subcellular location">
    <subcellularLocation>
        <location evidence="5">Chromosome</location>
        <location evidence="5">Centromere</location>
        <location evidence="5">Kinetochore</location>
    </subcellularLocation>
    <subcellularLocation>
        <location evidence="1">Cytoplasm</location>
        <location evidence="1">Cytoskeleton</location>
        <location evidence="1">Spindle</location>
    </subcellularLocation>
    <subcellularLocation>
        <location evidence="2">Nucleus membrane</location>
        <topology evidence="2">Peripheral membrane protein</topology>
        <orientation evidence="2">Cytoplasmic side</orientation>
    </subcellularLocation>
    <subcellularLocation>
        <location evidence="4">Nucleus membrane</location>
        <topology evidence="4">Peripheral membrane protein</topology>
        <orientation evidence="4">Nucleoplasmic side</orientation>
    </subcellularLocation>
    <subcellularLocation>
        <location evidence="3">Nucleus</location>
        <location evidence="3">Nuclear pore complex</location>
    </subcellularLocation>
</comment>
<keyword evidence="21" id="KW-0539">Nucleus</keyword>
<evidence type="ECO:0000256" key="22">
    <source>
        <dbReference type="ARBA" id="ARBA00023306"/>
    </source>
</evidence>
<evidence type="ECO:0000256" key="2">
    <source>
        <dbReference type="ARBA" id="ARBA00004335"/>
    </source>
</evidence>
<evidence type="ECO:0000256" key="4">
    <source>
        <dbReference type="ARBA" id="ARBA00004620"/>
    </source>
</evidence>
<gene>
    <name evidence="30" type="primary">tprb</name>
</gene>
<keyword evidence="8" id="KW-0813">Transport</keyword>
<dbReference type="GO" id="GO:0031965">
    <property type="term" value="C:nuclear membrane"/>
    <property type="evidence" value="ECO:0007669"/>
    <property type="project" value="UniProtKB-SubCell"/>
</dbReference>
<evidence type="ECO:0000256" key="24">
    <source>
        <dbReference type="ARBA" id="ARBA00077074"/>
    </source>
</evidence>
<evidence type="ECO:0000256" key="14">
    <source>
        <dbReference type="ARBA" id="ARBA00022838"/>
    </source>
</evidence>
<dbReference type="GO" id="GO:0034399">
    <property type="term" value="C:nuclear periphery"/>
    <property type="evidence" value="ECO:0007669"/>
    <property type="project" value="UniProtKB-ARBA"/>
</dbReference>
<keyword evidence="31" id="KW-1185">Reference proteome</keyword>
<evidence type="ECO:0000256" key="17">
    <source>
        <dbReference type="ARBA" id="ARBA00023054"/>
    </source>
</evidence>
<feature type="compositionally biased region" description="Pro residues" evidence="26">
    <location>
        <begin position="1880"/>
        <end position="1895"/>
    </location>
</feature>
<keyword evidence="14" id="KW-0995">Kinetochore</keyword>
<name>A0A671P4Q1_9TELE</name>
<evidence type="ECO:0000313" key="30">
    <source>
        <dbReference type="Ensembl" id="ENSSANP00000053583.1"/>
    </source>
</evidence>
<dbReference type="GO" id="GO:0000776">
    <property type="term" value="C:kinetochore"/>
    <property type="evidence" value="ECO:0007669"/>
    <property type="project" value="UniProtKB-KW"/>
</dbReference>
<evidence type="ECO:0000256" key="6">
    <source>
        <dbReference type="ARBA" id="ARBA00005274"/>
    </source>
</evidence>
<feature type="region of interest" description="Disordered" evidence="26">
    <location>
        <begin position="1501"/>
        <end position="1772"/>
    </location>
</feature>
<dbReference type="Pfam" id="PF25785">
    <property type="entry name" value="TPR"/>
    <property type="match status" value="1"/>
</dbReference>
<dbReference type="PANTHER" id="PTHR18898:SF4">
    <property type="entry name" value="NUCLEOPROTEIN TPR"/>
    <property type="match status" value="1"/>
</dbReference>
<keyword evidence="9" id="KW-0158">Chromosome</keyword>
<keyword evidence="23" id="KW-0137">Centromere</keyword>
<keyword evidence="10" id="KW-0963">Cytoplasm</keyword>
<evidence type="ECO:0000256" key="16">
    <source>
        <dbReference type="ARBA" id="ARBA00023010"/>
    </source>
</evidence>
<evidence type="ECO:0000256" key="18">
    <source>
        <dbReference type="ARBA" id="ARBA00023132"/>
    </source>
</evidence>
<keyword evidence="13" id="KW-0509">mRNA transport</keyword>
<feature type="domain" description="NUA/TPR/MLP1-2-like" evidence="29">
    <location>
        <begin position="440"/>
        <end position="538"/>
    </location>
</feature>
<feature type="coiled-coil region" evidence="25">
    <location>
        <begin position="868"/>
        <end position="1108"/>
    </location>
</feature>
<evidence type="ECO:0000313" key="31">
    <source>
        <dbReference type="Proteomes" id="UP000472260"/>
    </source>
</evidence>
<dbReference type="GO" id="GO:0005643">
    <property type="term" value="C:nuclear pore"/>
    <property type="evidence" value="ECO:0007669"/>
    <property type="project" value="UniProtKB-SubCell"/>
</dbReference>
<feature type="coiled-coil region" evidence="25">
    <location>
        <begin position="396"/>
        <end position="482"/>
    </location>
</feature>
<feature type="compositionally biased region" description="Low complexity" evidence="26">
    <location>
        <begin position="2097"/>
        <end position="2117"/>
    </location>
</feature>
<keyword evidence="19" id="KW-0472">Membrane</keyword>
<dbReference type="GO" id="GO:0006406">
    <property type="term" value="P:mRNA export from nucleus"/>
    <property type="evidence" value="ECO:0007669"/>
    <property type="project" value="TreeGrafter"/>
</dbReference>
<feature type="region of interest" description="Disordered" evidence="26">
    <location>
        <begin position="1787"/>
        <end position="1852"/>
    </location>
</feature>
<dbReference type="GO" id="GO:0051301">
    <property type="term" value="P:cell division"/>
    <property type="evidence" value="ECO:0007669"/>
    <property type="project" value="UniProtKB-KW"/>
</dbReference>
<evidence type="ECO:0000256" key="3">
    <source>
        <dbReference type="ARBA" id="ARBA00004567"/>
    </source>
</evidence>
<evidence type="ECO:0000256" key="19">
    <source>
        <dbReference type="ARBA" id="ARBA00023136"/>
    </source>
</evidence>
<feature type="compositionally biased region" description="Polar residues" evidence="26">
    <location>
        <begin position="1661"/>
        <end position="1689"/>
    </location>
</feature>
<evidence type="ECO:0000256" key="23">
    <source>
        <dbReference type="ARBA" id="ARBA00023328"/>
    </source>
</evidence>
<feature type="coiled-coil region" evidence="25">
    <location>
        <begin position="625"/>
        <end position="722"/>
    </location>
</feature>
<dbReference type="FunFam" id="1.10.287.1490:FF:000004">
    <property type="entry name" value="nucleoprotein TPR isoform X2"/>
    <property type="match status" value="1"/>
</dbReference>
<feature type="region of interest" description="Disordered" evidence="26">
    <location>
        <begin position="1969"/>
        <end position="1990"/>
    </location>
</feature>
<feature type="compositionally biased region" description="Basic and acidic residues" evidence="26">
    <location>
        <begin position="1836"/>
        <end position="1847"/>
    </location>
</feature>
<protein>
    <recommendedName>
        <fullName evidence="7">Nucleoprotein TPR</fullName>
    </recommendedName>
    <alternativeName>
        <fullName evidence="24">NPC-associated intranuclear protein</fullName>
    </alternativeName>
</protein>
<feature type="coiled-coil region" evidence="25">
    <location>
        <begin position="54"/>
        <end position="146"/>
    </location>
</feature>
<evidence type="ECO:0000256" key="26">
    <source>
        <dbReference type="SAM" id="MobiDB-lite"/>
    </source>
</evidence>
<feature type="compositionally biased region" description="Acidic residues" evidence="26">
    <location>
        <begin position="1789"/>
        <end position="1819"/>
    </location>
</feature>
<feature type="region of interest" description="Disordered" evidence="26">
    <location>
        <begin position="2045"/>
        <end position="2125"/>
    </location>
</feature>
<keyword evidence="20" id="KW-0206">Cytoskeleton</keyword>
<feature type="compositionally biased region" description="Polar residues" evidence="26">
    <location>
        <begin position="2045"/>
        <end position="2058"/>
    </location>
</feature>
<feature type="compositionally biased region" description="Polar residues" evidence="26">
    <location>
        <begin position="1755"/>
        <end position="1764"/>
    </location>
</feature>
<organism evidence="30 31">
    <name type="scientific">Sinocyclocheilus anshuiensis</name>
    <dbReference type="NCBI Taxonomy" id="1608454"/>
    <lineage>
        <taxon>Eukaryota</taxon>
        <taxon>Metazoa</taxon>
        <taxon>Chordata</taxon>
        <taxon>Craniata</taxon>
        <taxon>Vertebrata</taxon>
        <taxon>Euteleostomi</taxon>
        <taxon>Actinopterygii</taxon>
        <taxon>Neopterygii</taxon>
        <taxon>Teleostei</taxon>
        <taxon>Ostariophysi</taxon>
        <taxon>Cypriniformes</taxon>
        <taxon>Cyprinidae</taxon>
        <taxon>Cyprininae</taxon>
        <taxon>Sinocyclocheilus</taxon>
    </lineage>
</organism>
<feature type="compositionally biased region" description="Basic and acidic residues" evidence="26">
    <location>
        <begin position="1535"/>
        <end position="1565"/>
    </location>
</feature>
<dbReference type="GO" id="GO:0006606">
    <property type="term" value="P:protein import into nucleus"/>
    <property type="evidence" value="ECO:0007669"/>
    <property type="project" value="InterPro"/>
</dbReference>
<evidence type="ECO:0000259" key="28">
    <source>
        <dbReference type="Pfam" id="PF25481"/>
    </source>
</evidence>
<proteinExistence type="inferred from homology"/>
<feature type="coiled-coil region" evidence="25">
    <location>
        <begin position="186"/>
        <end position="340"/>
    </location>
</feature>
<evidence type="ECO:0000256" key="13">
    <source>
        <dbReference type="ARBA" id="ARBA00022816"/>
    </source>
</evidence>
<keyword evidence="11" id="KW-0132">Cell division</keyword>
<evidence type="ECO:0000256" key="1">
    <source>
        <dbReference type="ARBA" id="ARBA00004186"/>
    </source>
</evidence>
<feature type="coiled-coil region" evidence="25">
    <location>
        <begin position="755"/>
        <end position="837"/>
    </location>
</feature>
<keyword evidence="18" id="KW-0906">Nuclear pore complex</keyword>
<evidence type="ECO:0000256" key="10">
    <source>
        <dbReference type="ARBA" id="ARBA00022490"/>
    </source>
</evidence>
<sequence length="2125" mass="241461">MQTNLRLTYFLLRANPSRLRLTQRRRSHCNKKMAAVLQEMLERSEISKLPKTVLTKLEKYISEQQCEVDCLKAQQEQYRVDNGKNELSKAKDELEAEKRELVRTLERRSQEMERQSEDLKHLNDRLVEVNAEKMQFQLKLDESEATEVSIKFKEKRMEQEKDLLQGQVTWLNTELKAKSEELLSISRQKGNEILELQCNLNNKEDEIACLQDQVTSLKASNENLQRQAEEVITKMREAKEQQASLEEKFSNELNANIKLSNLYKGAAADAEAKSEELSRAVDELHKLLKEAGEAHKALEVKMAELESCKDKEIAELKEKISSQEKELENANDLLSDTKHRGEQVTTMSPTAAAVAKIIKPGMKLTEIYTAYVETQEQLQREKLENKRLHKYLDDIVQEMEAKAPILKRQREEYERMQKSVSSLSAKLEQAVTEVHRLQKEADESNKRSSVLERDNQRFEVQLADMSQQVRVLLIELEEARGNHVMREEDEVCSADVSSTSEVISQHLVTFRSVEELQQQNQRLLVALRDLSEEKEKVELEGDTMKRSEVEKYLEELQCELEQLKEKRAQDLQKVDAVARQRDMFRMLLTQSVSLVCFASAIILQEVFVAYKKEKTESEKVLTGQSDKLQDQVTELRSENTKISTQLEFTSKRYEMLQDNVEGYRKEIASLNEKTQKRAAAIQQSEQTIHTLTQDLRAAAEKLSTVESEAENLRKERDMLKMVEIRLTQEKESFQAQQLGQNMLLTNLKSIQATLEHSETDTRQRLTAQIEKQEREITQLQKRLENEVEQKHLLARNQDVRMQLMDVKKQLETQTSQYHRTREQLSAAQLELNNLKLQMTYEVEQPNLYRALSTEKTWKCCCCFSSPGLQSSEGDMEALRAQLRQAESKGEELAERLKNTTANMEQYKAMSLNLEESLDKEKQVGVTKKIIILLEAAQEQCKQLEQKLLEADKEKQSLLEEKSRAFAAVEQELSKLRKSLSSLQAEHQNALERAAVAAAQEQQAILDSQEQAKMAAEAQDKYEREMLLHVADVEALQAAKAQALQAAHLRQQLEEKVQSTSAQLLEARVSWEEQEKIIKEEQSKLESRCEDLQRQNTLLHEQIQTLSGQMASQLQRATSESPLNVSLTEEGKSQEQLIEILRFVRREKEIAESRFEVVQGESLRHRLRVEHLERELKDVQESLNAERERMQVTAKTLTQHDELMKKTETMNVLMETNKMLREEKEKLEQELQDTQAKVRKLESDILPMQESNAELSEKSGMLQAEKKLLEEDIKRWKARTQHLVSQQKDTDPEEYKRLHSEREAHLKRIQQLVEDTSRLKADVARSSGSLTMLQSQVQNLRENLGKVMVERDSLKKDQEAKNLDIQEKLKTITQVKKIGRRYKTQYEELKVEYDKVSQDQEAQQASAQELQAVKESLNQSENRTRELEDHLENLSRTVGEREAEARSAQEQATRLQAELTRLRQELQEKSSQEERLKQQLTEKEERTKKAIVMAKQKISQLTGVKGQLQKENEELKQQKEEMEVRVSALKSQYEGRLSRQERELRDLREQQERHGEQRDEPPEQEQRQISLKSTPVAERGSASSSEPPTANIKPTPLAATPSKPPAIPGNKSTPRASIKPMITPAPVPTPTPTATVMPTTQVESQEPMQSSEGPLEHVTVYGSASGSVRSTSPNVQTTLAQPLLNVQQQSQATAFIQPTQQQTQPPAEPSNQEPPAAVMFPNPQLDRPLSTSTGMWMSASPSSALSKRPREEEQESMSADTQSQDEPNDTPICKRVCIHRVGLEVRFITEDYEDEEEEDEEDDDDEEEDGGIGEEGEESNEGSSSRDGNEAYEGDDTEVHTRDEHRSEFTPSLFLSSVCGGLVETSTLDAFEAPVTSSAPRPHPQSPRRPQHPLPPRLNILAPPAQELGPPPQRLPVRRPSMGRGLQLTSGMQHFYEDDDRMVPSTPTLPPPRSDGFAEAIHSPQVAGVSRFRFGPSDDLPQTSSSHSDLCLLPSQGSLGMFESSVFLGAHEEESGGRSVPTTPLQIAAPVTILSETVASEAIEHASQSVPMVSTSTPGLSAPAGPSGMEERDDLFMDAGDSAEASLDAVSQTEAEEPAQPSEEASLPSTSQEPSSSSAGTNTHTY</sequence>
<feature type="compositionally biased region" description="Low complexity" evidence="26">
    <location>
        <begin position="1690"/>
        <end position="1704"/>
    </location>
</feature>
<reference evidence="30" key="2">
    <citation type="submission" date="2025-09" db="UniProtKB">
        <authorList>
            <consortium name="Ensembl"/>
        </authorList>
    </citation>
    <scope>IDENTIFICATION</scope>
</reference>
<keyword evidence="12" id="KW-0498">Mitosis</keyword>
<keyword evidence="22" id="KW-0131">Cell cycle</keyword>
<evidence type="ECO:0000256" key="5">
    <source>
        <dbReference type="ARBA" id="ARBA00004629"/>
    </source>
</evidence>
<comment type="similarity">
    <text evidence="6">Belongs to the TPR family.</text>
</comment>
<evidence type="ECO:0000256" key="8">
    <source>
        <dbReference type="ARBA" id="ARBA00022448"/>
    </source>
</evidence>
<dbReference type="Proteomes" id="UP000472260">
    <property type="component" value="Unassembled WGS sequence"/>
</dbReference>
<dbReference type="InterPro" id="IPR057577">
    <property type="entry name" value="Nucleoprot-TPR/MLP1_dom"/>
</dbReference>
<dbReference type="InterPro" id="IPR012929">
    <property type="entry name" value="Nucleoprot-TPR/MLP1-2_dom"/>
</dbReference>
<dbReference type="GO" id="GO:1901673">
    <property type="term" value="P:regulation of mitotic spindle assembly"/>
    <property type="evidence" value="ECO:0007669"/>
    <property type="project" value="TreeGrafter"/>
</dbReference>
<dbReference type="GO" id="GO:0017056">
    <property type="term" value="F:structural constituent of nuclear pore"/>
    <property type="evidence" value="ECO:0007669"/>
    <property type="project" value="TreeGrafter"/>
</dbReference>
<evidence type="ECO:0000256" key="25">
    <source>
        <dbReference type="SAM" id="Coils"/>
    </source>
</evidence>
<evidence type="ECO:0000256" key="12">
    <source>
        <dbReference type="ARBA" id="ARBA00022776"/>
    </source>
</evidence>
<feature type="coiled-coil region" evidence="25">
    <location>
        <begin position="513"/>
        <end position="580"/>
    </location>
</feature>
<evidence type="ECO:0000259" key="27">
    <source>
        <dbReference type="Pfam" id="PF07926"/>
    </source>
</evidence>
<dbReference type="SUPFAM" id="SSF58100">
    <property type="entry name" value="Bacterial hemolysins"/>
    <property type="match status" value="1"/>
</dbReference>
<evidence type="ECO:0000256" key="20">
    <source>
        <dbReference type="ARBA" id="ARBA00023212"/>
    </source>
</evidence>
<reference evidence="30" key="1">
    <citation type="submission" date="2025-08" db="UniProtKB">
        <authorList>
            <consortium name="Ensembl"/>
        </authorList>
    </citation>
    <scope>IDENTIFICATION</scope>
</reference>
<dbReference type="GO" id="GO:0005819">
    <property type="term" value="C:spindle"/>
    <property type="evidence" value="ECO:0007669"/>
    <property type="project" value="UniProtKB-SubCell"/>
</dbReference>
<feature type="region of interest" description="Disordered" evidence="26">
    <location>
        <begin position="1872"/>
        <end position="1924"/>
    </location>
</feature>
<feature type="compositionally biased region" description="Basic and acidic residues" evidence="26">
    <location>
        <begin position="1507"/>
        <end position="1523"/>
    </location>
</feature>
<keyword evidence="15" id="KW-0653">Protein transport</keyword>
<dbReference type="PANTHER" id="PTHR18898">
    <property type="entry name" value="NUCLEOPROTEIN TPR-RELATED"/>
    <property type="match status" value="1"/>
</dbReference>
<feature type="coiled-coil region" evidence="25">
    <location>
        <begin position="1161"/>
        <end position="1356"/>
    </location>
</feature>
<dbReference type="InterPro" id="IPR057974">
    <property type="entry name" value="NUA/TPR/MLP1-2-like_dom"/>
</dbReference>